<dbReference type="Pfam" id="PF13476">
    <property type="entry name" value="AAA_23"/>
    <property type="match status" value="1"/>
</dbReference>
<sequence>MARIRLIEIVNFRGIKELTWAPSAGINCLIGPGDSCKSSILDAIDLCLGARRNLQITDADFFNLDVTQPISISCTIGALTDRLKNIEAYGLYVRNFIVETAQLEDEPEAAGETVLAVNLSVDSDLEPVWTLISKRAADAGLVRNLVWADRQAIAPTRIGAFADGNLAWRRGSVLNKLSEEKADISAELVKAAREARVGFGDRAGAQLGATLAVVKDTADELGIQVLT</sequence>
<dbReference type="SUPFAM" id="SSF52540">
    <property type="entry name" value="P-loop containing nucleoside triphosphate hydrolases"/>
    <property type="match status" value="1"/>
</dbReference>
<dbReference type="InterPro" id="IPR038729">
    <property type="entry name" value="Rad50/SbcC_AAA"/>
</dbReference>
<gene>
    <name evidence="2" type="ORF">NKI33_32035</name>
</gene>
<feature type="domain" description="Rad50/SbcC-type AAA" evidence="1">
    <location>
        <begin position="7"/>
        <end position="66"/>
    </location>
</feature>
<evidence type="ECO:0000313" key="3">
    <source>
        <dbReference type="Proteomes" id="UP001464387"/>
    </source>
</evidence>
<dbReference type="Gene3D" id="3.40.50.300">
    <property type="entry name" value="P-loop containing nucleotide triphosphate hydrolases"/>
    <property type="match status" value="1"/>
</dbReference>
<keyword evidence="3" id="KW-1185">Reference proteome</keyword>
<dbReference type="Proteomes" id="UP001464387">
    <property type="component" value="Unassembled WGS sequence"/>
</dbReference>
<evidence type="ECO:0000313" key="2">
    <source>
        <dbReference type="EMBL" id="MER8937563.1"/>
    </source>
</evidence>
<evidence type="ECO:0000259" key="1">
    <source>
        <dbReference type="Pfam" id="PF13476"/>
    </source>
</evidence>
<dbReference type="EMBL" id="JAMYPJ010000083">
    <property type="protein sequence ID" value="MER8937563.1"/>
    <property type="molecule type" value="Genomic_DNA"/>
</dbReference>
<accession>A0ABV1YQU5</accession>
<organism evidence="2 3">
    <name type="scientific">Mesorhizobium opportunistum</name>
    <dbReference type="NCBI Taxonomy" id="593909"/>
    <lineage>
        <taxon>Bacteria</taxon>
        <taxon>Pseudomonadati</taxon>
        <taxon>Pseudomonadota</taxon>
        <taxon>Alphaproteobacteria</taxon>
        <taxon>Hyphomicrobiales</taxon>
        <taxon>Phyllobacteriaceae</taxon>
        <taxon>Mesorhizobium</taxon>
    </lineage>
</organism>
<comment type="caution">
    <text evidence="2">The sequence shown here is derived from an EMBL/GenBank/DDBJ whole genome shotgun (WGS) entry which is preliminary data.</text>
</comment>
<protein>
    <submittedName>
        <fullName evidence="2">AAA family ATPase</fullName>
    </submittedName>
</protein>
<dbReference type="RefSeq" id="WP_352657898.1">
    <property type="nucleotide sequence ID" value="NZ_JAMYMY010000080.1"/>
</dbReference>
<reference evidence="2 3" key="1">
    <citation type="journal article" date="2024" name="Proc. Natl. Acad. Sci. U.S.A.">
        <title>The evolutionary genomics of adaptation to stress in wild rhizobium bacteria.</title>
        <authorList>
            <person name="Kehlet-Delgado H."/>
            <person name="Montoya A.P."/>
            <person name="Jensen K.T."/>
            <person name="Wendlandt C.E."/>
            <person name="Dexheimer C."/>
            <person name="Roberts M."/>
            <person name="Torres Martinez L."/>
            <person name="Friesen M.L."/>
            <person name="Griffitts J.S."/>
            <person name="Porter S.S."/>
        </authorList>
    </citation>
    <scope>NUCLEOTIDE SEQUENCE [LARGE SCALE GENOMIC DNA]</scope>
    <source>
        <strain evidence="2 3">M0729</strain>
    </source>
</reference>
<name>A0ABV1YQU5_9HYPH</name>
<dbReference type="InterPro" id="IPR027417">
    <property type="entry name" value="P-loop_NTPase"/>
</dbReference>
<proteinExistence type="predicted"/>